<dbReference type="Proteomes" id="UP001374584">
    <property type="component" value="Unassembled WGS sequence"/>
</dbReference>
<organism evidence="1 2">
    <name type="scientific">Phaseolus coccineus</name>
    <name type="common">Scarlet runner bean</name>
    <name type="synonym">Phaseolus multiflorus</name>
    <dbReference type="NCBI Taxonomy" id="3886"/>
    <lineage>
        <taxon>Eukaryota</taxon>
        <taxon>Viridiplantae</taxon>
        <taxon>Streptophyta</taxon>
        <taxon>Embryophyta</taxon>
        <taxon>Tracheophyta</taxon>
        <taxon>Spermatophyta</taxon>
        <taxon>Magnoliopsida</taxon>
        <taxon>eudicotyledons</taxon>
        <taxon>Gunneridae</taxon>
        <taxon>Pentapetalae</taxon>
        <taxon>rosids</taxon>
        <taxon>fabids</taxon>
        <taxon>Fabales</taxon>
        <taxon>Fabaceae</taxon>
        <taxon>Papilionoideae</taxon>
        <taxon>50 kb inversion clade</taxon>
        <taxon>NPAAA clade</taxon>
        <taxon>indigoferoid/millettioid clade</taxon>
        <taxon>Phaseoleae</taxon>
        <taxon>Phaseolus</taxon>
    </lineage>
</organism>
<protein>
    <submittedName>
        <fullName evidence="1">Uncharacterized protein</fullName>
    </submittedName>
</protein>
<keyword evidence="2" id="KW-1185">Reference proteome</keyword>
<comment type="caution">
    <text evidence="1">The sequence shown here is derived from an EMBL/GenBank/DDBJ whole genome shotgun (WGS) entry which is preliminary data.</text>
</comment>
<sequence length="157" mass="18281">MGVETTKQSWLRVRRLMSTLYKMFASTKIYLTVKVWIWNFLHLQILQLWCILCLYIHQDLKVVLTQLGSLYVVVLDDSKAHFGVELALSLSPFVFRLEQLAPRFTVTERVVLMAAFGSRVLGPTCIDTRQPHVGLPFWFAKNWVVEVARREIKKNNV</sequence>
<dbReference type="AlphaFoldDB" id="A0AAN9NP45"/>
<evidence type="ECO:0000313" key="2">
    <source>
        <dbReference type="Proteomes" id="UP001374584"/>
    </source>
</evidence>
<proteinExistence type="predicted"/>
<name>A0AAN9NP45_PHACN</name>
<reference evidence="1 2" key="1">
    <citation type="submission" date="2024-01" db="EMBL/GenBank/DDBJ databases">
        <title>The genomes of 5 underutilized Papilionoideae crops provide insights into root nodulation and disease resistanc.</title>
        <authorList>
            <person name="Jiang F."/>
        </authorList>
    </citation>
    <scope>NUCLEOTIDE SEQUENCE [LARGE SCALE GENOMIC DNA]</scope>
    <source>
        <strain evidence="1">JINMINGXINNONG_FW02</strain>
        <tissue evidence="1">Leaves</tissue>
    </source>
</reference>
<dbReference type="EMBL" id="JAYMYR010000003">
    <property type="protein sequence ID" value="KAK7373223.1"/>
    <property type="molecule type" value="Genomic_DNA"/>
</dbReference>
<evidence type="ECO:0000313" key="1">
    <source>
        <dbReference type="EMBL" id="KAK7373223.1"/>
    </source>
</evidence>
<gene>
    <name evidence="1" type="ORF">VNO80_06622</name>
</gene>
<accession>A0AAN9NP45</accession>